<proteinExistence type="predicted"/>
<dbReference type="Gene3D" id="1.25.40.10">
    <property type="entry name" value="Tetratricopeptide repeat domain"/>
    <property type="match status" value="5"/>
</dbReference>
<gene>
    <name evidence="5" type="ORF">SMAR0320_LOCUS19628</name>
</gene>
<evidence type="ECO:0000256" key="1">
    <source>
        <dbReference type="ARBA" id="ARBA00022737"/>
    </source>
</evidence>
<feature type="repeat" description="PPR" evidence="2">
    <location>
        <begin position="843"/>
        <end position="877"/>
    </location>
</feature>
<dbReference type="InterPro" id="IPR002885">
    <property type="entry name" value="PPR_rpt"/>
</dbReference>
<feature type="repeat" description="PPR" evidence="2">
    <location>
        <begin position="648"/>
        <end position="682"/>
    </location>
</feature>
<evidence type="ECO:0000313" key="5">
    <source>
        <dbReference type="EMBL" id="CAD9624228.1"/>
    </source>
</evidence>
<feature type="repeat" description="PPR" evidence="2">
    <location>
        <begin position="808"/>
        <end position="842"/>
    </location>
</feature>
<evidence type="ECO:0000256" key="3">
    <source>
        <dbReference type="SAM" id="MobiDB-lite"/>
    </source>
</evidence>
<dbReference type="Pfam" id="PF17177">
    <property type="entry name" value="PPR_long"/>
    <property type="match status" value="1"/>
</dbReference>
<feature type="repeat" description="PPR" evidence="2">
    <location>
        <begin position="425"/>
        <end position="459"/>
    </location>
</feature>
<dbReference type="InterPro" id="IPR011990">
    <property type="entry name" value="TPR-like_helical_dom_sf"/>
</dbReference>
<dbReference type="Pfam" id="PF01535">
    <property type="entry name" value="PPR"/>
    <property type="match status" value="2"/>
</dbReference>
<dbReference type="PANTHER" id="PTHR47447:SF17">
    <property type="entry name" value="OS12G0638900 PROTEIN"/>
    <property type="match status" value="1"/>
</dbReference>
<feature type="repeat" description="PPR" evidence="2">
    <location>
        <begin position="725"/>
        <end position="759"/>
    </location>
</feature>
<dbReference type="PANTHER" id="PTHR47447">
    <property type="entry name" value="OS03G0856100 PROTEIN"/>
    <property type="match status" value="1"/>
</dbReference>
<evidence type="ECO:0000259" key="4">
    <source>
        <dbReference type="Pfam" id="PF17177"/>
    </source>
</evidence>
<accession>A0A7S2M3P6</accession>
<dbReference type="PROSITE" id="PS51375">
    <property type="entry name" value="PPR"/>
    <property type="match status" value="8"/>
</dbReference>
<dbReference type="AlphaFoldDB" id="A0A7S2M3P6"/>
<name>A0A7S2M3P6_9STRA</name>
<reference evidence="5" key="1">
    <citation type="submission" date="2021-01" db="EMBL/GenBank/DDBJ databases">
        <authorList>
            <person name="Corre E."/>
            <person name="Pelletier E."/>
            <person name="Niang G."/>
            <person name="Scheremetjew M."/>
            <person name="Finn R."/>
            <person name="Kale V."/>
            <person name="Holt S."/>
            <person name="Cochrane G."/>
            <person name="Meng A."/>
            <person name="Brown T."/>
            <person name="Cohen L."/>
        </authorList>
    </citation>
    <scope>NUCLEOTIDE SEQUENCE</scope>
    <source>
        <strain evidence="5">SM1012Den-03</strain>
    </source>
</reference>
<dbReference type="NCBIfam" id="TIGR00756">
    <property type="entry name" value="PPR"/>
    <property type="match status" value="4"/>
</dbReference>
<feature type="region of interest" description="Disordered" evidence="3">
    <location>
        <begin position="74"/>
        <end position="104"/>
    </location>
</feature>
<protein>
    <recommendedName>
        <fullName evidence="4">PROP1-like PPR domain-containing protein</fullName>
    </recommendedName>
</protein>
<organism evidence="5">
    <name type="scientific">Skeletonema marinoi</name>
    <dbReference type="NCBI Taxonomy" id="267567"/>
    <lineage>
        <taxon>Eukaryota</taxon>
        <taxon>Sar</taxon>
        <taxon>Stramenopiles</taxon>
        <taxon>Ochrophyta</taxon>
        <taxon>Bacillariophyta</taxon>
        <taxon>Coscinodiscophyceae</taxon>
        <taxon>Thalassiosirophycidae</taxon>
        <taxon>Thalassiosirales</taxon>
        <taxon>Skeletonemataceae</taxon>
        <taxon>Skeletonema</taxon>
        <taxon>Skeletonema marinoi-dohrnii complex</taxon>
    </lineage>
</organism>
<dbReference type="EMBL" id="HBGZ01027586">
    <property type="protein sequence ID" value="CAD9624228.1"/>
    <property type="molecule type" value="Transcribed_RNA"/>
</dbReference>
<feature type="repeat" description="PPR" evidence="2">
    <location>
        <begin position="683"/>
        <end position="713"/>
    </location>
</feature>
<feature type="domain" description="PROP1-like PPR" evidence="4">
    <location>
        <begin position="731"/>
        <end position="879"/>
    </location>
</feature>
<sequence>MVPRIRRGRRTMHPDSLTNGAILKNNKRTLMFQLAAYLLAIVCLFPCTTCAFQQCKLASSSIATWQQRIRLPAAAATSTTTAEETTPKTSNNPRIQTTSTQIQQPSPEHDIELLSIYKSNKHLENNIVRLGRMGRTEQALQLYQAIWTLDSLKDQYRKIVQKNKSNSTPPPPTPPSPASIQLEWNNEPLSPHLTNFVTTSKLRPTTRLMNSAIDACARATRPQIHQHTAFSLYTHATSPQNADGSKKYSGALSPNVFTFGALLACCARNGDTTQSLELLQDLEEGGRFPDVALNGVIYSTVISACERAEVVDVNLALEVLNNATVVLAGRADGSGGGGGTKHNNNQNAVMGVVGYNAAISTMARAMEWKMASQLLDEMIIHSTTAGLHSIDNWETSIPEEEMEPLLHVLHDERYKDLNIVVPKPDEVTFGTVLAACERSGEWEELLRIAKAAIEYGVKLDGMALTSALHACQQLGLAEDALEYLELMKQLGDEDFPITRGRQRMGAKQKLHGPDAVAYRLAISACARAPGGHRWQDGIRLLNEMRTSKYKNCAPDVVAYTAAIAGCSEAGEYTSAMQLIQTMRQEGIQPNVVTFSAVINACASASANLARKREEEDRSIAMEDVRLPMTRALKLLEAMKSPTSSIKPNIVTYNAAIRACAECLNLAGAFDLLRQLKEDGLEPTIVTYGSLMTACERMGDVEAASKVFRMVKEDDGGNDNNDIQANEIIYGAAISCCRKARQPERALLLLRKMISDELSPNTATFNTVVAALAEGKPDSKIDNNILWEKALAVFKVMKSKHAPPGVAPNRQTYNILVRCLAANLQPGYAESLLTAMRKDGFVPDVDLYTVTVRSYERCGNPMKALRLMESMREVGYHFYEVKMLDDAFKNGVKILNQVGRGFSSEDTSTVRGPFFSADDDDMDYFGDQEDDGYDEDEYDYQLLNSLKY</sequence>
<feature type="repeat" description="PPR" evidence="2">
    <location>
        <begin position="255"/>
        <end position="289"/>
    </location>
</feature>
<keyword evidence="1" id="KW-0677">Repeat</keyword>
<dbReference type="Pfam" id="PF13041">
    <property type="entry name" value="PPR_2"/>
    <property type="match status" value="2"/>
</dbReference>
<evidence type="ECO:0000256" key="2">
    <source>
        <dbReference type="PROSITE-ProRule" id="PRU00708"/>
    </source>
</evidence>
<feature type="repeat" description="PPR" evidence="2">
    <location>
        <begin position="555"/>
        <end position="589"/>
    </location>
</feature>
<dbReference type="InterPro" id="IPR033443">
    <property type="entry name" value="PROP1-like_PPR_dom"/>
</dbReference>